<feature type="compositionally biased region" description="Polar residues" evidence="11">
    <location>
        <begin position="449"/>
        <end position="468"/>
    </location>
</feature>
<proteinExistence type="inferred from homology"/>
<dbReference type="SUPFAM" id="SSF81321">
    <property type="entry name" value="Family A G protein-coupled receptor-like"/>
    <property type="match status" value="1"/>
</dbReference>
<dbReference type="CDD" id="cd00637">
    <property type="entry name" value="7tm_classA_rhodopsin-like"/>
    <property type="match status" value="1"/>
</dbReference>
<dbReference type="InterPro" id="IPR000276">
    <property type="entry name" value="GPCR_Rhodpsn"/>
</dbReference>
<keyword evidence="5 12" id="KW-1133">Transmembrane helix</keyword>
<feature type="transmembrane region" description="Helical" evidence="12">
    <location>
        <begin position="236"/>
        <end position="259"/>
    </location>
</feature>
<evidence type="ECO:0000256" key="10">
    <source>
        <dbReference type="RuleBase" id="RU000688"/>
    </source>
</evidence>
<keyword evidence="6 10" id="KW-0297">G-protein coupled receptor</keyword>
<dbReference type="PANTHER" id="PTHR24248">
    <property type="entry name" value="ADRENERGIC RECEPTOR-RELATED G-PROTEIN COUPLED RECEPTOR"/>
    <property type="match status" value="1"/>
</dbReference>
<reference evidence="14" key="2">
    <citation type="submission" date="2025-05" db="UniProtKB">
        <authorList>
            <consortium name="EnsemblMetazoa"/>
        </authorList>
    </citation>
    <scope>IDENTIFICATION</scope>
    <source>
        <strain evidence="14">Foshan</strain>
    </source>
</reference>
<feature type="transmembrane region" description="Helical" evidence="12">
    <location>
        <begin position="349"/>
        <end position="373"/>
    </location>
</feature>
<accession>A0ABM1YQC3</accession>
<keyword evidence="9 10" id="KW-0807">Transducer</keyword>
<evidence type="ECO:0000256" key="4">
    <source>
        <dbReference type="ARBA" id="ARBA00022692"/>
    </source>
</evidence>
<protein>
    <recommendedName>
        <fullName evidence="13">G-protein coupled receptors family 1 profile domain-containing protein</fullName>
    </recommendedName>
</protein>
<comment type="subcellular location">
    <subcellularLocation>
        <location evidence="1">Cell membrane</location>
        <topology evidence="1">Multi-pass membrane protein</topology>
    </subcellularLocation>
</comment>
<feature type="compositionally biased region" description="Basic and acidic residues" evidence="11">
    <location>
        <begin position="524"/>
        <end position="541"/>
    </location>
</feature>
<feature type="region of interest" description="Disordered" evidence="11">
    <location>
        <begin position="441"/>
        <end position="541"/>
    </location>
</feature>
<keyword evidence="4 10" id="KW-0812">Transmembrane</keyword>
<dbReference type="Proteomes" id="UP000069940">
    <property type="component" value="Unassembled WGS sequence"/>
</dbReference>
<dbReference type="GeneID" id="109412401"/>
<evidence type="ECO:0000256" key="5">
    <source>
        <dbReference type="ARBA" id="ARBA00022989"/>
    </source>
</evidence>
<feature type="compositionally biased region" description="Low complexity" evidence="11">
    <location>
        <begin position="479"/>
        <end position="498"/>
    </location>
</feature>
<evidence type="ECO:0000256" key="1">
    <source>
        <dbReference type="ARBA" id="ARBA00004651"/>
    </source>
</evidence>
<comment type="similarity">
    <text evidence="2 10">Belongs to the G-protein coupled receptor 1 family.</text>
</comment>
<evidence type="ECO:0000256" key="2">
    <source>
        <dbReference type="ARBA" id="ARBA00010663"/>
    </source>
</evidence>
<evidence type="ECO:0000256" key="7">
    <source>
        <dbReference type="ARBA" id="ARBA00023136"/>
    </source>
</evidence>
<dbReference type="Pfam" id="PF00001">
    <property type="entry name" value="7tm_1"/>
    <property type="match status" value="1"/>
</dbReference>
<feature type="transmembrane region" description="Helical" evidence="12">
    <location>
        <begin position="195"/>
        <end position="216"/>
    </location>
</feature>
<organism evidence="14 15">
    <name type="scientific">Aedes albopictus</name>
    <name type="common">Asian tiger mosquito</name>
    <name type="synonym">Stegomyia albopicta</name>
    <dbReference type="NCBI Taxonomy" id="7160"/>
    <lineage>
        <taxon>Eukaryota</taxon>
        <taxon>Metazoa</taxon>
        <taxon>Ecdysozoa</taxon>
        <taxon>Arthropoda</taxon>
        <taxon>Hexapoda</taxon>
        <taxon>Insecta</taxon>
        <taxon>Pterygota</taxon>
        <taxon>Neoptera</taxon>
        <taxon>Endopterygota</taxon>
        <taxon>Diptera</taxon>
        <taxon>Nematocera</taxon>
        <taxon>Culicoidea</taxon>
        <taxon>Culicidae</taxon>
        <taxon>Culicinae</taxon>
        <taxon>Aedini</taxon>
        <taxon>Aedes</taxon>
        <taxon>Stegomyia</taxon>
    </lineage>
</organism>
<evidence type="ECO:0000259" key="13">
    <source>
        <dbReference type="PROSITE" id="PS50262"/>
    </source>
</evidence>
<reference evidence="15" key="1">
    <citation type="journal article" date="2015" name="Proc. Natl. Acad. Sci. U.S.A.">
        <title>Genome sequence of the Asian Tiger mosquito, Aedes albopictus, reveals insights into its biology, genetics, and evolution.</title>
        <authorList>
            <person name="Chen X.G."/>
            <person name="Jiang X."/>
            <person name="Gu J."/>
            <person name="Xu M."/>
            <person name="Wu Y."/>
            <person name="Deng Y."/>
            <person name="Zhang C."/>
            <person name="Bonizzoni M."/>
            <person name="Dermauw W."/>
            <person name="Vontas J."/>
            <person name="Armbruster P."/>
            <person name="Huang X."/>
            <person name="Yang Y."/>
            <person name="Zhang H."/>
            <person name="He W."/>
            <person name="Peng H."/>
            <person name="Liu Y."/>
            <person name="Wu K."/>
            <person name="Chen J."/>
            <person name="Lirakis M."/>
            <person name="Topalis P."/>
            <person name="Van Leeuwen T."/>
            <person name="Hall A.B."/>
            <person name="Jiang X."/>
            <person name="Thorpe C."/>
            <person name="Mueller R.L."/>
            <person name="Sun C."/>
            <person name="Waterhouse R.M."/>
            <person name="Yan G."/>
            <person name="Tu Z.J."/>
            <person name="Fang X."/>
            <person name="James A.A."/>
        </authorList>
    </citation>
    <scope>NUCLEOTIDE SEQUENCE [LARGE SCALE GENOMIC DNA]</scope>
    <source>
        <strain evidence="15">Foshan</strain>
    </source>
</reference>
<keyword evidence="15" id="KW-1185">Reference proteome</keyword>
<feature type="domain" description="G-protein coupled receptors family 1 profile" evidence="13">
    <location>
        <begin position="96"/>
        <end position="409"/>
    </location>
</feature>
<evidence type="ECO:0000313" key="14">
    <source>
        <dbReference type="EnsemblMetazoa" id="AALFPA23_011192.P15825"/>
    </source>
</evidence>
<evidence type="ECO:0000256" key="8">
    <source>
        <dbReference type="ARBA" id="ARBA00023170"/>
    </source>
</evidence>
<keyword evidence="8 10" id="KW-0675">Receptor</keyword>
<dbReference type="PROSITE" id="PS50262">
    <property type="entry name" value="G_PROTEIN_RECEP_F1_2"/>
    <property type="match status" value="1"/>
</dbReference>
<name>A0ABM1YQC3_AEDAL</name>
<dbReference type="Gene3D" id="1.20.1070.10">
    <property type="entry name" value="Rhodopsin 7-helix transmembrane proteins"/>
    <property type="match status" value="1"/>
</dbReference>
<keyword evidence="3" id="KW-1003">Cell membrane</keyword>
<dbReference type="PRINTS" id="PR00237">
    <property type="entry name" value="GPCRRHODOPSN"/>
</dbReference>
<dbReference type="InterPro" id="IPR017452">
    <property type="entry name" value="GPCR_Rhodpsn_7TM"/>
</dbReference>
<dbReference type="EnsemblMetazoa" id="AALFPA23_011192.R15825">
    <property type="protein sequence ID" value="AALFPA23_011192.P15825"/>
    <property type="gene ID" value="AALFPA23_011192"/>
</dbReference>
<dbReference type="RefSeq" id="XP_062702155.1">
    <property type="nucleotide sequence ID" value="XM_062846171.1"/>
</dbReference>
<feature type="transmembrane region" description="Helical" evidence="12">
    <location>
        <begin position="152"/>
        <end position="174"/>
    </location>
</feature>
<sequence>MTDVSPPTPLPQSSDFWQLRYFLYLDLPPSSSLSSSIGSTGSNRQLYANEPDKMLSSWDLSAPVPMSENMLSNAEQTQLLLYDILIPLLGTLIIVMNVAVVTSSLLLLRKGQQPYTTYLFLGNVAASDLLTGFAVLYGQYAPKEIRGEDNCSILIGLIVSTTIVSVYSIGLIAIDRYLYIVYGLQYQRYITPSRAKLLIAATWLIGLIIGFLPAFGWRGDTDGGRVCWFVRLAPPALIILTTVVGIIPLIVVIVLYSIILHKALRRVAQLKKASREQQGALAGNLRLFRGGGGTAAAAAARAPAAAEQPLSEENRKPTKCFRCCKKRSPKTIDGRNTGKHPTKWKAIKVVMLTTGCFVVTWLPYFIASTMYVLCDPNSNPDLCRGLQFAIASPLAILGFTNSLLNPLIYAWWHNGFRTSMKKLWRKMCSCCCQPGDNKSFPQDPAQEASARTASSNGSNRAVIGTTSDVVGGNGVSQQSRSSDATTSTTTNTSSFTGSPQHRISRNNNTSNRSMPTYNSDASDLENRITDTDIDRSVQTRL</sequence>
<evidence type="ECO:0000256" key="9">
    <source>
        <dbReference type="ARBA" id="ARBA00023224"/>
    </source>
</evidence>
<feature type="transmembrane region" description="Helical" evidence="12">
    <location>
        <begin position="385"/>
        <end position="412"/>
    </location>
</feature>
<evidence type="ECO:0000256" key="3">
    <source>
        <dbReference type="ARBA" id="ARBA00022475"/>
    </source>
</evidence>
<evidence type="ECO:0000256" key="12">
    <source>
        <dbReference type="SAM" id="Phobius"/>
    </source>
</evidence>
<evidence type="ECO:0000256" key="11">
    <source>
        <dbReference type="SAM" id="MobiDB-lite"/>
    </source>
</evidence>
<keyword evidence="7 12" id="KW-0472">Membrane</keyword>
<dbReference type="PROSITE" id="PS00237">
    <property type="entry name" value="G_PROTEIN_RECEP_F1_1"/>
    <property type="match status" value="1"/>
</dbReference>
<feature type="transmembrane region" description="Helical" evidence="12">
    <location>
        <begin position="84"/>
        <end position="108"/>
    </location>
</feature>
<evidence type="ECO:0000313" key="15">
    <source>
        <dbReference type="Proteomes" id="UP000069940"/>
    </source>
</evidence>
<feature type="transmembrane region" description="Helical" evidence="12">
    <location>
        <begin position="120"/>
        <end position="140"/>
    </location>
</feature>
<evidence type="ECO:0000256" key="6">
    <source>
        <dbReference type="ARBA" id="ARBA00023040"/>
    </source>
</evidence>